<sequence>MSTPTALISGVEQPGMVLGLSCAGCRPRLYIFDFIPETYRACADDGRLLADRTGLADEIVEEFLEGNREFYTSSILGIYRKLPHNLGFLSDITQRAYYLSNQQVTREEIRGVSKLLGEDEIYQENTRWLQAVKFTMFPFQGGDHAAEVKEVCACLEEAKSYAANPPYEQVIESYIQNSATGRTDAYRDSQELWVKDIKPAVETILGFVEPRRDPYGVRAEFEGLVGGLLIHQIR</sequence>
<dbReference type="RefSeq" id="XP_015700241.1">
    <property type="nucleotide sequence ID" value="XM_015843906.1"/>
</dbReference>
<evidence type="ECO:0000256" key="2">
    <source>
        <dbReference type="ARBA" id="ARBA00022801"/>
    </source>
</evidence>
<evidence type="ECO:0000313" key="4">
    <source>
        <dbReference type="Proteomes" id="UP000002059"/>
    </source>
</evidence>
<evidence type="ECO:0000256" key="1">
    <source>
        <dbReference type="ARBA" id="ARBA00022723"/>
    </source>
</evidence>
<dbReference type="Proteomes" id="UP000002059">
    <property type="component" value="Partially assembled WGS sequence"/>
</dbReference>
<dbReference type="HOGENOM" id="CLU_078572_0_0_1"/>
<evidence type="ECO:0000313" key="3">
    <source>
        <dbReference type="EMBL" id="EEH35781.2"/>
    </source>
</evidence>
<protein>
    <submittedName>
        <fullName evidence="3">Uncharacterized protein</fullName>
    </submittedName>
</protein>
<dbReference type="GO" id="GO:0005737">
    <property type="term" value="C:cytoplasm"/>
    <property type="evidence" value="ECO:0007669"/>
    <property type="project" value="TreeGrafter"/>
</dbReference>
<dbReference type="GO" id="GO:0046872">
    <property type="term" value="F:metal ion binding"/>
    <property type="evidence" value="ECO:0007669"/>
    <property type="project" value="UniProtKB-KW"/>
</dbReference>
<proteinExistence type="predicted"/>
<dbReference type="AlphaFoldDB" id="C1GNK9"/>
<dbReference type="GeneID" id="9101051"/>
<keyword evidence="1" id="KW-0479">Metal-binding</keyword>
<gene>
    <name evidence="3" type="ORF">PAAG_00104</name>
</gene>
<name>C1GNK9_PARBA</name>
<dbReference type="OrthoDB" id="4694525at2759"/>
<dbReference type="Gene3D" id="3.30.540.30">
    <property type="match status" value="1"/>
</dbReference>
<dbReference type="VEuPathDB" id="FungiDB:PAAG_00104"/>
<organism evidence="3 4">
    <name type="scientific">Paracoccidioides lutzii (strain ATCC MYA-826 / Pb01)</name>
    <name type="common">Paracoccidioides brasiliensis</name>
    <dbReference type="NCBI Taxonomy" id="502779"/>
    <lineage>
        <taxon>Eukaryota</taxon>
        <taxon>Fungi</taxon>
        <taxon>Dikarya</taxon>
        <taxon>Ascomycota</taxon>
        <taxon>Pezizomycotina</taxon>
        <taxon>Eurotiomycetes</taxon>
        <taxon>Eurotiomycetidae</taxon>
        <taxon>Onygenales</taxon>
        <taxon>Ajellomycetaceae</taxon>
        <taxon>Paracoccidioides</taxon>
    </lineage>
</organism>
<accession>C1GNK9</accession>
<dbReference type="Pfam" id="PF03571">
    <property type="entry name" value="Peptidase_M49"/>
    <property type="match status" value="1"/>
</dbReference>
<keyword evidence="2" id="KW-0378">Hydrolase</keyword>
<keyword evidence="4" id="KW-1185">Reference proteome</keyword>
<dbReference type="PANTHER" id="PTHR23422:SF11">
    <property type="entry name" value="DIPEPTIDYL PEPTIDASE 3"/>
    <property type="match status" value="1"/>
</dbReference>
<dbReference type="OMA" id="YQENTRW"/>
<dbReference type="InterPro" id="IPR039461">
    <property type="entry name" value="Peptidase_M49"/>
</dbReference>
<dbReference type="PANTHER" id="PTHR23422">
    <property type="entry name" value="DIPEPTIDYL PEPTIDASE III-RELATED"/>
    <property type="match status" value="1"/>
</dbReference>
<reference evidence="3 4" key="1">
    <citation type="journal article" date="2011" name="PLoS Genet.">
        <title>Comparative genomic analysis of human fungal pathogens causing paracoccidioidomycosis.</title>
        <authorList>
            <person name="Desjardins C.A."/>
            <person name="Champion M.D."/>
            <person name="Holder J.W."/>
            <person name="Muszewska A."/>
            <person name="Goldberg J."/>
            <person name="Bailao A.M."/>
            <person name="Brigido M.M."/>
            <person name="Ferreira M.E."/>
            <person name="Garcia A.M."/>
            <person name="Grynberg M."/>
            <person name="Gujja S."/>
            <person name="Heiman D.I."/>
            <person name="Henn M.R."/>
            <person name="Kodira C.D."/>
            <person name="Leon-Narvaez H."/>
            <person name="Longo L.V."/>
            <person name="Ma L.J."/>
            <person name="Malavazi I."/>
            <person name="Matsuo A.L."/>
            <person name="Morais F.V."/>
            <person name="Pereira M."/>
            <person name="Rodriguez-Brito S."/>
            <person name="Sakthikumar S."/>
            <person name="Salem-Izacc S.M."/>
            <person name="Sykes S.M."/>
            <person name="Teixeira M.M."/>
            <person name="Vallejo M.C."/>
            <person name="Walter M.E."/>
            <person name="Yandava C."/>
            <person name="Young S."/>
            <person name="Zeng Q."/>
            <person name="Zucker J."/>
            <person name="Felipe M.S."/>
            <person name="Goldman G.H."/>
            <person name="Haas B.J."/>
            <person name="McEwen J.G."/>
            <person name="Nino-Vega G."/>
            <person name="Puccia R."/>
            <person name="San-Blas G."/>
            <person name="Soares C.M."/>
            <person name="Birren B.W."/>
            <person name="Cuomo C.A."/>
        </authorList>
    </citation>
    <scope>NUCLEOTIDE SEQUENCE [LARGE SCALE GENOMIC DNA]</scope>
    <source>
        <strain evidence="4">ATCC MYA-826 / Pb01</strain>
    </source>
</reference>
<dbReference type="KEGG" id="pbl:PAAG_00104"/>
<dbReference type="GO" id="GO:0008239">
    <property type="term" value="F:dipeptidyl-peptidase activity"/>
    <property type="evidence" value="ECO:0007669"/>
    <property type="project" value="TreeGrafter"/>
</dbReference>
<dbReference type="EMBL" id="KN293992">
    <property type="protein sequence ID" value="EEH35781.2"/>
    <property type="molecule type" value="Genomic_DNA"/>
</dbReference>
<dbReference type="eggNOG" id="KOG3675">
    <property type="taxonomic scope" value="Eukaryota"/>
</dbReference>